<evidence type="ECO:0000256" key="1">
    <source>
        <dbReference type="SAM" id="SignalP"/>
    </source>
</evidence>
<feature type="chain" id="PRO_5021463380" evidence="1">
    <location>
        <begin position="20"/>
        <end position="641"/>
    </location>
</feature>
<dbReference type="Gene3D" id="2.60.120.1130">
    <property type="match status" value="1"/>
</dbReference>
<evidence type="ECO:0000313" key="4">
    <source>
        <dbReference type="Proteomes" id="UP000297540"/>
    </source>
</evidence>
<reference evidence="3 4" key="1">
    <citation type="journal article" date="2017" name="Int. J. Syst. Evol. Microbiol.">
        <title>Mucilaginibacterpsychrotolerans sp. nov., isolated from peatlands.</title>
        <authorList>
            <person name="Deng Y."/>
            <person name="Shen L."/>
            <person name="Xu B."/>
            <person name="Liu Y."/>
            <person name="Gu Z."/>
            <person name="Liu H."/>
            <person name="Zhou Y."/>
        </authorList>
    </citation>
    <scope>NUCLEOTIDE SEQUENCE [LARGE SCALE GENOMIC DNA]</scope>
    <source>
        <strain evidence="3 4">NH7-4</strain>
    </source>
</reference>
<dbReference type="RefSeq" id="WP_133228650.1">
    <property type="nucleotide sequence ID" value="NZ_SOZE01000006.1"/>
</dbReference>
<dbReference type="EMBL" id="SOZE01000006">
    <property type="protein sequence ID" value="TFF38460.1"/>
    <property type="molecule type" value="Genomic_DNA"/>
</dbReference>
<accession>A0A4Y8SIH7</accession>
<protein>
    <submittedName>
        <fullName evidence="3">DUF3857 domain-containing protein</fullName>
    </submittedName>
</protein>
<feature type="signal peptide" evidence="1">
    <location>
        <begin position="1"/>
        <end position="19"/>
    </location>
</feature>
<sequence length="641" mass="72166">MNKTLTLLLACLLAITVKAQTPPTTQPFGKVDVADLQLKACDFEKDANAMVLFDKADVFFDSQYQIVSNFHKRIKIFNTNGKGEGDIRIEYYSQDHAEYISGLQAQTINMVDGKPVITKVDKKQIFTEAVDKYSSALVFSFPNVQAGSVLEFKYTLTAANVGDFPDWYFQGHLPTRYSELKTTVPDLLYYKNLETRTQPWAVNKEEGSGTKIRAIANLPSIPDEPFMTSREDNCERLLFQLLSINIPGSYSRNFSDTWAKVGDNMMKSEDLGMQLGKKLVGEEVIIAKAKALKTLDEKVAYVFGEVKNAMKFSGTYDKYTTDGVGKAWEKKAGNSGEINMILCHLLKKSGVNVQPMLVSTRGHGRVNPAFPSSYKFNSVVAYIPIDTVTNYVLDATNKYNLYNMPPANVLNTFGLAMDKDAETYDMVFVANKKAVKYFAIVAAEIKPDSKATGSASLVSYGYRKVNTVQRYKTDGEKKYIDYMRSGDNGLKINSLKMEDMEVDTLPLKQTVDFSLDLTGSDENYIYFNPNVLGEAKTSPFLAANRFTDVDFGYLNSFMLVGQYKLPAGYKVESLPKSARMEMPDGSITFRRVMGEQGDAVSVRYQVDVKQTIYFKENYPEFQDFYKKMYEMLNEPIVLKKS</sequence>
<dbReference type="Gene3D" id="2.60.40.3140">
    <property type="match status" value="1"/>
</dbReference>
<organism evidence="3 4">
    <name type="scientific">Mucilaginibacter psychrotolerans</name>
    <dbReference type="NCBI Taxonomy" id="1524096"/>
    <lineage>
        <taxon>Bacteria</taxon>
        <taxon>Pseudomonadati</taxon>
        <taxon>Bacteroidota</taxon>
        <taxon>Sphingobacteriia</taxon>
        <taxon>Sphingobacteriales</taxon>
        <taxon>Sphingobacteriaceae</taxon>
        <taxon>Mucilaginibacter</taxon>
    </lineage>
</organism>
<dbReference type="InterPro" id="IPR024618">
    <property type="entry name" value="DUF3857"/>
</dbReference>
<proteinExistence type="predicted"/>
<keyword evidence="4" id="KW-1185">Reference proteome</keyword>
<evidence type="ECO:0000259" key="2">
    <source>
        <dbReference type="Pfam" id="PF12969"/>
    </source>
</evidence>
<name>A0A4Y8SIH7_9SPHI</name>
<evidence type="ECO:0000313" key="3">
    <source>
        <dbReference type="EMBL" id="TFF38460.1"/>
    </source>
</evidence>
<dbReference type="AlphaFoldDB" id="A0A4Y8SIH7"/>
<gene>
    <name evidence="3" type="ORF">E2R66_08300</name>
</gene>
<keyword evidence="1" id="KW-0732">Signal</keyword>
<dbReference type="Pfam" id="PF12969">
    <property type="entry name" value="DUF3857"/>
    <property type="match status" value="1"/>
</dbReference>
<dbReference type="Proteomes" id="UP000297540">
    <property type="component" value="Unassembled WGS sequence"/>
</dbReference>
<dbReference type="OrthoDB" id="98874at2"/>
<feature type="domain" description="DUF3857" evidence="2">
    <location>
        <begin position="67"/>
        <end position="195"/>
    </location>
</feature>
<comment type="caution">
    <text evidence="3">The sequence shown here is derived from an EMBL/GenBank/DDBJ whole genome shotgun (WGS) entry which is preliminary data.</text>
</comment>